<dbReference type="AlphaFoldDB" id="A0A4R8EXR1"/>
<keyword evidence="1" id="KW-0732">Signal</keyword>
<dbReference type="PANTHER" id="PTHR33376">
    <property type="match status" value="1"/>
</dbReference>
<accession>A0A4R8EXR1</accession>
<comment type="caution">
    <text evidence="2">The sequence shown here is derived from an EMBL/GenBank/DDBJ whole genome shotgun (WGS) entry which is preliminary data.</text>
</comment>
<dbReference type="Gene3D" id="3.40.190.170">
    <property type="entry name" value="Bacterial extracellular solute-binding protein, family 7"/>
    <property type="match status" value="1"/>
</dbReference>
<dbReference type="SUPFAM" id="SSF53850">
    <property type="entry name" value="Periplasmic binding protein-like II"/>
    <property type="match status" value="1"/>
</dbReference>
<dbReference type="Pfam" id="PF03480">
    <property type="entry name" value="DctP"/>
    <property type="match status" value="1"/>
</dbReference>
<dbReference type="NCBIfam" id="TIGR00787">
    <property type="entry name" value="dctP"/>
    <property type="match status" value="1"/>
</dbReference>
<dbReference type="Proteomes" id="UP000294817">
    <property type="component" value="Unassembled WGS sequence"/>
</dbReference>
<dbReference type="GO" id="GO:0030246">
    <property type="term" value="F:carbohydrate binding"/>
    <property type="evidence" value="ECO:0007669"/>
    <property type="project" value="TreeGrafter"/>
</dbReference>
<proteinExistence type="predicted"/>
<sequence length="326" mass="36897">MVKKLFIVTLALVMVFSVTIFPLQKQGDKIILMASDDHAWGYPTVEGLDVMAKLVNMWTGGRIEIKIYPSAVLGSEKETIEQTQMGIIDINRTSISPLTSLYDKLNVLALPYLYRDRDHMWNVLNGDIGQSILEELQQVGLVGLAYMDSGARSFYAKKPIYSPDDMKGMVIRVQKSELMMDVVRALGAKPTPMAFEEVYTALQTGVIDGAENNPPSYLETHHYEVARYFSLDEHSMVPEMIFMSKVTWDQLSEQDRQIIKMAAQAAQEAEIKLWLDQEKAALKEVQDAGVTIIHPEKQPFIDAMEDVYKKYGAKYSDLIEQIQSIE</sequence>
<protein>
    <submittedName>
        <fullName evidence="2">Tripartite ATP-independent transporter DctP family solute receptor</fullName>
    </submittedName>
</protein>
<dbReference type="InterPro" id="IPR004682">
    <property type="entry name" value="TRAP_DctP"/>
</dbReference>
<dbReference type="NCBIfam" id="NF037995">
    <property type="entry name" value="TRAP_S1"/>
    <property type="match status" value="1"/>
</dbReference>
<organism evidence="2 3">
    <name type="scientific">Petrotoga sibirica</name>
    <dbReference type="NCBI Taxonomy" id="156202"/>
    <lineage>
        <taxon>Bacteria</taxon>
        <taxon>Thermotogati</taxon>
        <taxon>Thermotogota</taxon>
        <taxon>Thermotogae</taxon>
        <taxon>Petrotogales</taxon>
        <taxon>Petrotogaceae</taxon>
        <taxon>Petrotoga</taxon>
    </lineage>
</organism>
<dbReference type="InterPro" id="IPR018389">
    <property type="entry name" value="DctP_fam"/>
</dbReference>
<dbReference type="GO" id="GO:0055085">
    <property type="term" value="P:transmembrane transport"/>
    <property type="evidence" value="ECO:0007669"/>
    <property type="project" value="InterPro"/>
</dbReference>
<dbReference type="InterPro" id="IPR038404">
    <property type="entry name" value="TRAP_DctP_sf"/>
</dbReference>
<keyword evidence="3" id="KW-1185">Reference proteome</keyword>
<keyword evidence="2" id="KW-0675">Receptor</keyword>
<dbReference type="EMBL" id="SODZ01000001">
    <property type="protein sequence ID" value="TDX17306.1"/>
    <property type="molecule type" value="Genomic_DNA"/>
</dbReference>
<dbReference type="PIRSF" id="PIRSF006470">
    <property type="entry name" value="DctB"/>
    <property type="match status" value="1"/>
</dbReference>
<evidence type="ECO:0000256" key="1">
    <source>
        <dbReference type="ARBA" id="ARBA00022729"/>
    </source>
</evidence>
<name>A0A4R8EXR1_9BACT</name>
<evidence type="ECO:0000313" key="3">
    <source>
        <dbReference type="Proteomes" id="UP000294817"/>
    </source>
</evidence>
<dbReference type="PANTHER" id="PTHR33376:SF2">
    <property type="entry name" value="DICARBOXYLATE-BINDING PERIPLASMIC PROTEIN"/>
    <property type="match status" value="1"/>
</dbReference>
<dbReference type="CDD" id="cd13671">
    <property type="entry name" value="PBP2_TRAP_SBP_like_3"/>
    <property type="match status" value="1"/>
</dbReference>
<evidence type="ECO:0000313" key="2">
    <source>
        <dbReference type="EMBL" id="TDX17306.1"/>
    </source>
</evidence>
<gene>
    <name evidence="2" type="ORF">C8D74_10123</name>
</gene>
<reference evidence="2 3" key="1">
    <citation type="submission" date="2019-03" db="EMBL/GenBank/DDBJ databases">
        <title>Genomic Encyclopedia of Type Strains, Phase IV (KMG-IV): sequencing the most valuable type-strain genomes for metagenomic binning, comparative biology and taxonomic classification.</title>
        <authorList>
            <person name="Goeker M."/>
        </authorList>
    </citation>
    <scope>NUCLEOTIDE SEQUENCE [LARGE SCALE GENOMIC DNA]</scope>
    <source>
        <strain evidence="2 3">DSM 13575</strain>
    </source>
</reference>
<dbReference type="GO" id="GO:0030288">
    <property type="term" value="C:outer membrane-bounded periplasmic space"/>
    <property type="evidence" value="ECO:0007669"/>
    <property type="project" value="InterPro"/>
</dbReference>